<dbReference type="InterPro" id="IPR058533">
    <property type="entry name" value="Cation_efflux_TM"/>
</dbReference>
<dbReference type="Proteomes" id="UP000239899">
    <property type="component" value="Unassembled WGS sequence"/>
</dbReference>
<dbReference type="STRING" id="3076.A0A2P6TU74"/>
<dbReference type="PANTHER" id="PTHR43840">
    <property type="entry name" value="MITOCHONDRIAL METAL TRANSPORTER 1-RELATED"/>
    <property type="match status" value="1"/>
</dbReference>
<dbReference type="Gene3D" id="3.30.70.1350">
    <property type="entry name" value="Cation efflux protein, cytoplasmic domain"/>
    <property type="match status" value="1"/>
</dbReference>
<dbReference type="OrthoDB" id="78296at2759"/>
<feature type="transmembrane region" description="Helical" evidence="6">
    <location>
        <begin position="352"/>
        <end position="372"/>
    </location>
</feature>
<evidence type="ECO:0000313" key="10">
    <source>
        <dbReference type="Proteomes" id="UP000239899"/>
    </source>
</evidence>
<dbReference type="NCBIfam" id="TIGR01297">
    <property type="entry name" value="CDF"/>
    <property type="match status" value="1"/>
</dbReference>
<reference evidence="9 10" key="1">
    <citation type="journal article" date="2018" name="Plant J.">
        <title>Genome sequences of Chlorella sorokiniana UTEX 1602 and Micractinium conductrix SAG 241.80: implications to maltose excretion by a green alga.</title>
        <authorList>
            <person name="Arriola M.B."/>
            <person name="Velmurugan N."/>
            <person name="Zhang Y."/>
            <person name="Plunkett M.H."/>
            <person name="Hondzo H."/>
            <person name="Barney B.M."/>
        </authorList>
    </citation>
    <scope>NUCLEOTIDE SEQUENCE [LARGE SCALE GENOMIC DNA]</scope>
    <source>
        <strain evidence="10">UTEX 1602</strain>
    </source>
</reference>
<dbReference type="GO" id="GO:0016020">
    <property type="term" value="C:membrane"/>
    <property type="evidence" value="ECO:0007669"/>
    <property type="project" value="UniProtKB-SubCell"/>
</dbReference>
<comment type="caution">
    <text evidence="9">The sequence shown here is derived from an EMBL/GenBank/DDBJ whole genome shotgun (WGS) entry which is preliminary data.</text>
</comment>
<dbReference type="SUPFAM" id="SSF160240">
    <property type="entry name" value="Cation efflux protein cytoplasmic domain-like"/>
    <property type="match status" value="1"/>
</dbReference>
<feature type="transmembrane region" description="Helical" evidence="6">
    <location>
        <begin position="99"/>
        <end position="121"/>
    </location>
</feature>
<evidence type="ECO:0000256" key="6">
    <source>
        <dbReference type="SAM" id="Phobius"/>
    </source>
</evidence>
<keyword evidence="2" id="KW-0813">Transport</keyword>
<dbReference type="InterPro" id="IPR002524">
    <property type="entry name" value="Cation_efflux"/>
</dbReference>
<feature type="transmembrane region" description="Helical" evidence="6">
    <location>
        <begin position="35"/>
        <end position="53"/>
    </location>
</feature>
<evidence type="ECO:0000256" key="5">
    <source>
        <dbReference type="ARBA" id="ARBA00023136"/>
    </source>
</evidence>
<dbReference type="GO" id="GO:0008324">
    <property type="term" value="F:monoatomic cation transmembrane transporter activity"/>
    <property type="evidence" value="ECO:0007669"/>
    <property type="project" value="InterPro"/>
</dbReference>
<dbReference type="InterPro" id="IPR027469">
    <property type="entry name" value="Cation_efflux_TMD_sf"/>
</dbReference>
<dbReference type="Pfam" id="PF01545">
    <property type="entry name" value="Cation_efflux"/>
    <property type="match status" value="1"/>
</dbReference>
<feature type="transmembrane region" description="Helical" evidence="6">
    <location>
        <begin position="203"/>
        <end position="221"/>
    </location>
</feature>
<proteinExistence type="predicted"/>
<evidence type="ECO:0000313" key="9">
    <source>
        <dbReference type="EMBL" id="PRW57613.1"/>
    </source>
</evidence>
<sequence>MEEAGNAAAPLLPPAGPSAASNGALARHLKMATRLSWAANWLLLVLKIAAFALSMSKAVLASLADSAVDLASQMVLSVAEHSMKRYNPRFPIGRGKLEALAVICCASIMSMASLEVVQFSALDLYNGWAKGERPSLELGPAMFAILLLGSAMKLSLYWYCNWLKGSSDSMGALAEDHINDVASNLGALLAAVVVKAWPEGWWVDGAAAIVIALVIMLRWSMITYSQVLKIVGQAAPEAFTRQVEALAAAHHPALEVDVVRCYHFGPRYNVEMEVVLPGAMTVAESHDIALDLQHKLEALEDVERAFVHVDYEKRSWPEHKVERTLMERQAARRGATSQQAPPALVAGAMLKFLAMVALLVALTATSVAAQAASPPPAGNSTVPLYQTNAMVSVLPILLLFFIPISLVFCCTVCMN</sequence>
<evidence type="ECO:0000256" key="1">
    <source>
        <dbReference type="ARBA" id="ARBA00004141"/>
    </source>
</evidence>
<gene>
    <name evidence="9" type="ORF">C2E21_3580</name>
</gene>
<dbReference type="SUPFAM" id="SSF161111">
    <property type="entry name" value="Cation efflux protein transmembrane domain-like"/>
    <property type="match status" value="1"/>
</dbReference>
<dbReference type="Gene3D" id="1.20.1510.10">
    <property type="entry name" value="Cation efflux protein transmembrane domain"/>
    <property type="match status" value="1"/>
</dbReference>
<dbReference type="EMBL" id="LHPG02000006">
    <property type="protein sequence ID" value="PRW57613.1"/>
    <property type="molecule type" value="Genomic_DNA"/>
</dbReference>
<evidence type="ECO:0000259" key="7">
    <source>
        <dbReference type="Pfam" id="PF01545"/>
    </source>
</evidence>
<feature type="domain" description="Cation efflux protein cytoplasmic" evidence="8">
    <location>
        <begin position="236"/>
        <end position="310"/>
    </location>
</feature>
<protein>
    <submittedName>
        <fullName evidence="9">CDF membrane isoform B</fullName>
    </submittedName>
</protein>
<dbReference type="Pfam" id="PF16916">
    <property type="entry name" value="ZT_dimer"/>
    <property type="match status" value="1"/>
</dbReference>
<dbReference type="PANTHER" id="PTHR43840:SF52">
    <property type="entry name" value="CATION EFFLUX FAMILY PROTEIN"/>
    <property type="match status" value="1"/>
</dbReference>
<dbReference type="InterPro" id="IPR036837">
    <property type="entry name" value="Cation_efflux_CTD_sf"/>
</dbReference>
<keyword evidence="3 6" id="KW-0812">Transmembrane</keyword>
<evidence type="ECO:0000256" key="4">
    <source>
        <dbReference type="ARBA" id="ARBA00022989"/>
    </source>
</evidence>
<comment type="subcellular location">
    <subcellularLocation>
        <location evidence="1">Membrane</location>
        <topology evidence="1">Multi-pass membrane protein</topology>
    </subcellularLocation>
</comment>
<keyword evidence="4 6" id="KW-1133">Transmembrane helix</keyword>
<feature type="transmembrane region" description="Helical" evidence="6">
    <location>
        <begin position="392"/>
        <end position="414"/>
    </location>
</feature>
<feature type="domain" description="Cation efflux protein transmembrane" evidence="7">
    <location>
        <begin position="35"/>
        <end position="225"/>
    </location>
</feature>
<accession>A0A2P6TU74</accession>
<dbReference type="AlphaFoldDB" id="A0A2P6TU74"/>
<evidence type="ECO:0000259" key="8">
    <source>
        <dbReference type="Pfam" id="PF16916"/>
    </source>
</evidence>
<feature type="transmembrane region" description="Helical" evidence="6">
    <location>
        <begin position="141"/>
        <end position="160"/>
    </location>
</feature>
<keyword evidence="5 6" id="KW-0472">Membrane</keyword>
<organism evidence="9 10">
    <name type="scientific">Chlorella sorokiniana</name>
    <name type="common">Freshwater green alga</name>
    <dbReference type="NCBI Taxonomy" id="3076"/>
    <lineage>
        <taxon>Eukaryota</taxon>
        <taxon>Viridiplantae</taxon>
        <taxon>Chlorophyta</taxon>
        <taxon>core chlorophytes</taxon>
        <taxon>Trebouxiophyceae</taxon>
        <taxon>Chlorellales</taxon>
        <taxon>Chlorellaceae</taxon>
        <taxon>Chlorella clade</taxon>
        <taxon>Chlorella</taxon>
    </lineage>
</organism>
<evidence type="ECO:0000256" key="3">
    <source>
        <dbReference type="ARBA" id="ARBA00022692"/>
    </source>
</evidence>
<name>A0A2P6TU74_CHLSO</name>
<dbReference type="InterPro" id="IPR027470">
    <property type="entry name" value="Cation_efflux_CTD"/>
</dbReference>
<keyword evidence="10" id="KW-1185">Reference proteome</keyword>
<evidence type="ECO:0000256" key="2">
    <source>
        <dbReference type="ARBA" id="ARBA00022448"/>
    </source>
</evidence>
<dbReference type="InterPro" id="IPR050291">
    <property type="entry name" value="CDF_Transporter"/>
</dbReference>